<reference evidence="5" key="1">
    <citation type="submission" date="2016-10" db="EMBL/GenBank/DDBJ databases">
        <authorList>
            <person name="Varghese N."/>
            <person name="Submissions S."/>
        </authorList>
    </citation>
    <scope>NUCLEOTIDE SEQUENCE [LARGE SCALE GENOMIC DNA]</scope>
    <source>
        <strain evidence="5">DSM 3695</strain>
    </source>
</reference>
<dbReference type="STRING" id="29529.SAMN04488122_5750"/>
<dbReference type="Gene3D" id="3.55.50.30">
    <property type="match status" value="1"/>
</dbReference>
<dbReference type="AlphaFoldDB" id="A0A1I0SB79"/>
<dbReference type="GO" id="GO:0016989">
    <property type="term" value="F:sigma factor antagonist activity"/>
    <property type="evidence" value="ECO:0007669"/>
    <property type="project" value="TreeGrafter"/>
</dbReference>
<dbReference type="Proteomes" id="UP000199310">
    <property type="component" value="Unassembled WGS sequence"/>
</dbReference>
<feature type="domain" description="Protein FecR C-terminal" evidence="3">
    <location>
        <begin position="309"/>
        <end position="376"/>
    </location>
</feature>
<dbReference type="EMBL" id="FOJG01000002">
    <property type="protein sequence ID" value="SEW53911.1"/>
    <property type="molecule type" value="Genomic_DNA"/>
</dbReference>
<dbReference type="PANTHER" id="PTHR30273">
    <property type="entry name" value="PERIPLASMIC SIGNAL SENSOR AND SIGMA FACTOR ACTIVATOR FECR-RELATED"/>
    <property type="match status" value="1"/>
</dbReference>
<dbReference type="InterPro" id="IPR006860">
    <property type="entry name" value="FecR"/>
</dbReference>
<dbReference type="Gene3D" id="2.60.120.1440">
    <property type="match status" value="1"/>
</dbReference>
<keyword evidence="5" id="KW-1185">Reference proteome</keyword>
<dbReference type="PIRSF" id="PIRSF018266">
    <property type="entry name" value="FecR"/>
    <property type="match status" value="1"/>
</dbReference>
<keyword evidence="1" id="KW-0472">Membrane</keyword>
<dbReference type="InterPro" id="IPR032508">
    <property type="entry name" value="FecR_C"/>
</dbReference>
<sequence length="379" mass="42137">MTEEEFLIQYRRYLAGELTPGEIAALFAHQDDIQLEAGEIAEEEKEELRDKILKRLQEEMRPPALYPVKRSGYRRWWAAAAVAAIAIGAAFFWQYRSAPPPKNMAVATVHPAGIPKKKTWLTLSNGKMISLSDAGKGLVAATQGASASKEAAGELAYSRQHNDTRAIPDTNSISTPAGEQFTIVLADGSKVKLNTTSSLRYPVFFAGKREVYLSGEACFEVVADPANPFIVHVNGTTVQALGTVFNIKAYPEEKISKTTLVSGAVNVNVSGKNQLLHIGQQLNYDLSGNRYWMKEVNTEVVTAWKEGIFAFENERISDMMTEIGRWYNMDVSFTKGNANRKFSAKIIRYEKINEVLKRLELTGSMTFAIQKNSIIVTIR</sequence>
<keyword evidence="1" id="KW-1133">Transmembrane helix</keyword>
<dbReference type="PANTHER" id="PTHR30273:SF2">
    <property type="entry name" value="PROTEIN FECR"/>
    <property type="match status" value="1"/>
</dbReference>
<dbReference type="InterPro" id="IPR012373">
    <property type="entry name" value="Ferrdict_sens_TM"/>
</dbReference>
<evidence type="ECO:0000259" key="2">
    <source>
        <dbReference type="Pfam" id="PF04773"/>
    </source>
</evidence>
<dbReference type="Pfam" id="PF04773">
    <property type="entry name" value="FecR"/>
    <property type="match status" value="1"/>
</dbReference>
<evidence type="ECO:0000313" key="4">
    <source>
        <dbReference type="EMBL" id="SEW53911.1"/>
    </source>
</evidence>
<evidence type="ECO:0000259" key="3">
    <source>
        <dbReference type="Pfam" id="PF16344"/>
    </source>
</evidence>
<evidence type="ECO:0000313" key="5">
    <source>
        <dbReference type="Proteomes" id="UP000199310"/>
    </source>
</evidence>
<gene>
    <name evidence="4" type="ORF">SAMN04488122_5750</name>
</gene>
<feature type="transmembrane region" description="Helical" evidence="1">
    <location>
        <begin position="76"/>
        <end position="95"/>
    </location>
</feature>
<organism evidence="4 5">
    <name type="scientific">Chitinophaga arvensicola</name>
    <dbReference type="NCBI Taxonomy" id="29529"/>
    <lineage>
        <taxon>Bacteria</taxon>
        <taxon>Pseudomonadati</taxon>
        <taxon>Bacteroidota</taxon>
        <taxon>Chitinophagia</taxon>
        <taxon>Chitinophagales</taxon>
        <taxon>Chitinophagaceae</taxon>
        <taxon>Chitinophaga</taxon>
    </lineage>
</organism>
<protein>
    <submittedName>
        <fullName evidence="4">FecR protein</fullName>
    </submittedName>
</protein>
<dbReference type="RefSeq" id="WP_089901313.1">
    <property type="nucleotide sequence ID" value="NZ_FOJG01000002.1"/>
</dbReference>
<keyword evidence="1" id="KW-0812">Transmembrane</keyword>
<dbReference type="OrthoDB" id="1099916at2"/>
<proteinExistence type="predicted"/>
<name>A0A1I0SB79_9BACT</name>
<accession>A0A1I0SB79</accession>
<evidence type="ECO:0000256" key="1">
    <source>
        <dbReference type="SAM" id="Phobius"/>
    </source>
</evidence>
<feature type="domain" description="FecR protein" evidence="2">
    <location>
        <begin position="173"/>
        <end position="265"/>
    </location>
</feature>
<dbReference type="Pfam" id="PF16344">
    <property type="entry name" value="FecR_C"/>
    <property type="match status" value="1"/>
</dbReference>